<protein>
    <submittedName>
        <fullName evidence="3">Protein-arginine deiminase</fullName>
    </submittedName>
</protein>
<dbReference type="InterPro" id="IPR004303">
    <property type="entry name" value="PAD"/>
</dbReference>
<accession>A0A286DXQ3</accession>
<dbReference type="SUPFAM" id="SSF110083">
    <property type="entry name" value="Peptidylarginine deiminase Pad4, middle domain"/>
    <property type="match status" value="1"/>
</dbReference>
<evidence type="ECO:0000313" key="3">
    <source>
        <dbReference type="EMBL" id="SOD63410.1"/>
    </source>
</evidence>
<dbReference type="AlphaFoldDB" id="A0A286DXQ3"/>
<evidence type="ECO:0000259" key="2">
    <source>
        <dbReference type="Pfam" id="PF03068"/>
    </source>
</evidence>
<dbReference type="GO" id="GO:0005509">
    <property type="term" value="F:calcium ion binding"/>
    <property type="evidence" value="ECO:0007669"/>
    <property type="project" value="InterPro"/>
</dbReference>
<dbReference type="PANTHER" id="PTHR10837">
    <property type="entry name" value="PEPTIDYLARGININE DEIMINASE"/>
    <property type="match status" value="1"/>
</dbReference>
<feature type="compositionally biased region" description="Basic and acidic residues" evidence="1">
    <location>
        <begin position="47"/>
        <end position="76"/>
    </location>
</feature>
<feature type="domain" description="Protein-arginine deiminase C-terminal" evidence="2">
    <location>
        <begin position="220"/>
        <end position="652"/>
    </location>
</feature>
<reference evidence="3 4" key="1">
    <citation type="submission" date="2017-09" db="EMBL/GenBank/DDBJ databases">
        <authorList>
            <person name="Ehlers B."/>
            <person name="Leendertz F.H."/>
        </authorList>
    </citation>
    <scope>NUCLEOTIDE SEQUENCE [LARGE SCALE GENOMIC DNA]</scope>
    <source>
        <strain evidence="3 4">CGMCC 4.7095</strain>
    </source>
</reference>
<feature type="region of interest" description="Disordered" evidence="1">
    <location>
        <begin position="36"/>
        <end position="76"/>
    </location>
</feature>
<evidence type="ECO:0000313" key="4">
    <source>
        <dbReference type="Proteomes" id="UP000219072"/>
    </source>
</evidence>
<dbReference type="Proteomes" id="UP000219072">
    <property type="component" value="Unassembled WGS sequence"/>
</dbReference>
<dbReference type="PANTHER" id="PTHR10837:SF8">
    <property type="entry name" value="PROTEIN-ARGININE DEIMINASE"/>
    <property type="match status" value="1"/>
</dbReference>
<dbReference type="InterPro" id="IPR036556">
    <property type="entry name" value="PAD_central_sf"/>
</dbReference>
<dbReference type="GO" id="GO:0005737">
    <property type="term" value="C:cytoplasm"/>
    <property type="evidence" value="ECO:0007669"/>
    <property type="project" value="InterPro"/>
</dbReference>
<sequence length="657" mass="70175">MPKRPFPNPFRSWPRRRRTTGGLLAVALLGTGVAAGVSAHGSSQAPDRPRLLADTDRDGRPTHRDEAGKGEWHDDRGALVLPNIDDDAGRCPTLAPDGQRLTDERLAACHDGTDDVVAGVEDAADLAPLRLAGGADPGPAARATLSLDEASARHAGLFLRGTGPDGEPTHTPFPDGGELTREQLVDGADFALEVRDIVRDPERWDGFVDVTLTIDDRGETYRDRVRLRVAPLLLTHDLLPVERMLVSDNGTTPEQVEREGYDPGTPAEPRLPGEAEFRAGLAEGLAEAGVDDRLLDYPTGGDQWTRDQFITGYAMAPGPDGEPRRLSVLLRSADVMPEGSSSDFPLRDGGRTAFTVFRGADTAVLQEFTADRVGDDEHSALWGSFSSTGNFLVAPPYRTAAADFPTGRVLYGSDGGLAAPDPAFTGLLAAQGEQDPLAVDTSWLGVGHIDEFLSFVPADNERGWAALVADPDWGLRLLAEVAEAGGGDQPLVRDVDPELTPYPGLTVAAALEHPQLRAGTELASAGVDAALAVLTEELALTDEDIVRVPALFESLEIPDYPRQGVVANHLPAVANGVQPGTEVFLAPDTHAPLDASGADVFQRATEESLARVGVRVAWVEDWEYAHGVGTVGGELHCVTNAFRDLTAVEPWWRERAR</sequence>
<dbReference type="SUPFAM" id="SSF55909">
    <property type="entry name" value="Pentein"/>
    <property type="match status" value="1"/>
</dbReference>
<feature type="region of interest" description="Disordered" evidence="1">
    <location>
        <begin position="248"/>
        <end position="272"/>
    </location>
</feature>
<dbReference type="Gene3D" id="3.75.10.10">
    <property type="entry name" value="L-arginine/glycine Amidinotransferase, Chain A"/>
    <property type="match status" value="1"/>
</dbReference>
<dbReference type="EMBL" id="OCNE01000010">
    <property type="protein sequence ID" value="SOD63410.1"/>
    <property type="molecule type" value="Genomic_DNA"/>
</dbReference>
<proteinExistence type="predicted"/>
<name>A0A286DXQ3_9ACTN</name>
<dbReference type="Gene3D" id="2.60.40.1700">
    <property type="entry name" value="Protein-arginine deiminase, central domain"/>
    <property type="match status" value="1"/>
</dbReference>
<gene>
    <name evidence="3" type="ORF">SAMN06297387_110142</name>
</gene>
<organism evidence="3 4">
    <name type="scientific">Streptomyces zhaozhouensis</name>
    <dbReference type="NCBI Taxonomy" id="1300267"/>
    <lineage>
        <taxon>Bacteria</taxon>
        <taxon>Bacillati</taxon>
        <taxon>Actinomycetota</taxon>
        <taxon>Actinomycetes</taxon>
        <taxon>Kitasatosporales</taxon>
        <taxon>Streptomycetaceae</taxon>
        <taxon>Streptomyces</taxon>
    </lineage>
</organism>
<dbReference type="RefSeq" id="WP_099459315.1">
    <property type="nucleotide sequence ID" value="NZ_OCNE01000010.1"/>
</dbReference>
<evidence type="ECO:0000256" key="1">
    <source>
        <dbReference type="SAM" id="MobiDB-lite"/>
    </source>
</evidence>
<dbReference type="GO" id="GO:0004668">
    <property type="term" value="F:protein-arginine deiminase activity"/>
    <property type="evidence" value="ECO:0007669"/>
    <property type="project" value="InterPro"/>
</dbReference>
<dbReference type="InterPro" id="IPR013530">
    <property type="entry name" value="PAD_C"/>
</dbReference>
<keyword evidence="4" id="KW-1185">Reference proteome</keyword>
<dbReference type="Pfam" id="PF03068">
    <property type="entry name" value="PAD"/>
    <property type="match status" value="1"/>
</dbReference>
<dbReference type="OrthoDB" id="249764at2"/>